<dbReference type="Gene3D" id="3.40.50.1820">
    <property type="entry name" value="alpha/beta hydrolase"/>
    <property type="match status" value="1"/>
</dbReference>
<sequence>MHSPSIYAIASSTLIPSVTSFCTLPNPSNGCGKPLPNALLPGGPSINFTLTSPLGGGERKYLLHLPEAFSVKNDIPAPVILAFGGFTQPTWSMEEMTQFSDPNMNKDYIAVYPEGLNNVWLGDPGAPNSSTVDDRPFISDLLDVLEKSLCIDKSRIYTTGLSNGGGLSGLIACSPSLSRRIAAFSGVSAAYYTTESLGYSLFEEEACQPGGLTRKIPYLHIHGDKDMVIAYNGDNSYFDIDENGIPDPDTLPVPRWLNDWAIRNGCPAGTDNKTSVQENGTVAKTTWSCGGRNEVVTGYYVEGLGHGWPSTTPEDERLEAFRLGPTTWNASTVLMEWFDQWNVPAEEKG</sequence>
<evidence type="ECO:0000256" key="9">
    <source>
        <dbReference type="ARBA" id="ARBA00034075"/>
    </source>
</evidence>
<dbReference type="STRING" id="1231657.A0A1Y1ZZ24"/>
<comment type="caution">
    <text evidence="10">The sequence shown here is derived from an EMBL/GenBank/DDBJ whole genome shotgun (WGS) entry which is preliminary data.</text>
</comment>
<keyword evidence="11" id="KW-1185">Reference proteome</keyword>
<dbReference type="InterPro" id="IPR029058">
    <property type="entry name" value="AB_hydrolase_fold"/>
</dbReference>
<dbReference type="GO" id="GO:0005576">
    <property type="term" value="C:extracellular region"/>
    <property type="evidence" value="ECO:0007669"/>
    <property type="project" value="UniProtKB-SubCell"/>
</dbReference>
<dbReference type="EMBL" id="MCFA01000025">
    <property type="protein sequence ID" value="ORY15502.1"/>
    <property type="molecule type" value="Genomic_DNA"/>
</dbReference>
<evidence type="ECO:0000256" key="8">
    <source>
        <dbReference type="ARBA" id="ARBA00023326"/>
    </source>
</evidence>
<evidence type="ECO:0000313" key="11">
    <source>
        <dbReference type="Proteomes" id="UP000193144"/>
    </source>
</evidence>
<dbReference type="EC" id="3.1.1.73" evidence="2"/>
<accession>A0A1Y1ZZ24</accession>
<keyword evidence="3" id="KW-0964">Secreted</keyword>
<dbReference type="GO" id="GO:0045493">
    <property type="term" value="P:xylan catabolic process"/>
    <property type="evidence" value="ECO:0007669"/>
    <property type="project" value="UniProtKB-KW"/>
</dbReference>
<comment type="subcellular location">
    <subcellularLocation>
        <location evidence="1">Secreted</location>
    </subcellularLocation>
</comment>
<evidence type="ECO:0000256" key="7">
    <source>
        <dbReference type="ARBA" id="ARBA00023277"/>
    </source>
</evidence>
<gene>
    <name evidence="10" type="ORF">BCR34DRAFT_598475</name>
</gene>
<keyword evidence="8" id="KW-0624">Polysaccharide degradation</keyword>
<evidence type="ECO:0000256" key="6">
    <source>
        <dbReference type="ARBA" id="ARBA00022801"/>
    </source>
</evidence>
<evidence type="ECO:0000256" key="5">
    <source>
        <dbReference type="ARBA" id="ARBA00022729"/>
    </source>
</evidence>
<evidence type="ECO:0000256" key="4">
    <source>
        <dbReference type="ARBA" id="ARBA00022651"/>
    </source>
</evidence>
<keyword evidence="6 10" id="KW-0378">Hydrolase</keyword>
<keyword evidence="4" id="KW-0858">Xylan degradation</keyword>
<reference evidence="10 11" key="1">
    <citation type="submission" date="2016-07" db="EMBL/GenBank/DDBJ databases">
        <title>Pervasive Adenine N6-methylation of Active Genes in Fungi.</title>
        <authorList>
            <consortium name="DOE Joint Genome Institute"/>
            <person name="Mondo S.J."/>
            <person name="Dannebaum R.O."/>
            <person name="Kuo R.C."/>
            <person name="Labutti K."/>
            <person name="Haridas S."/>
            <person name="Kuo A."/>
            <person name="Salamov A."/>
            <person name="Ahrendt S.R."/>
            <person name="Lipzen A."/>
            <person name="Sullivan W."/>
            <person name="Andreopoulos W.B."/>
            <person name="Clum A."/>
            <person name="Lindquist E."/>
            <person name="Daum C."/>
            <person name="Ramamoorthy G.K."/>
            <person name="Gryganskyi A."/>
            <person name="Culley D."/>
            <person name="Magnuson J.K."/>
            <person name="James T.Y."/>
            <person name="O'Malley M.A."/>
            <person name="Stajich J.E."/>
            <person name="Spatafora J.W."/>
            <person name="Visel A."/>
            <person name="Grigoriev I.V."/>
        </authorList>
    </citation>
    <scope>NUCLEOTIDE SEQUENCE [LARGE SCALE GENOMIC DNA]</scope>
    <source>
        <strain evidence="10 11">CBS 115471</strain>
    </source>
</reference>
<dbReference type="SUPFAM" id="SSF53474">
    <property type="entry name" value="alpha/beta-Hydrolases"/>
    <property type="match status" value="1"/>
</dbReference>
<evidence type="ECO:0000256" key="2">
    <source>
        <dbReference type="ARBA" id="ARBA00013091"/>
    </source>
</evidence>
<keyword evidence="5" id="KW-0732">Signal</keyword>
<evidence type="ECO:0000256" key="3">
    <source>
        <dbReference type="ARBA" id="ARBA00022525"/>
    </source>
</evidence>
<keyword evidence="7" id="KW-0119">Carbohydrate metabolism</keyword>
<organism evidence="10 11">
    <name type="scientific">Clohesyomyces aquaticus</name>
    <dbReference type="NCBI Taxonomy" id="1231657"/>
    <lineage>
        <taxon>Eukaryota</taxon>
        <taxon>Fungi</taxon>
        <taxon>Dikarya</taxon>
        <taxon>Ascomycota</taxon>
        <taxon>Pezizomycotina</taxon>
        <taxon>Dothideomycetes</taxon>
        <taxon>Pleosporomycetidae</taxon>
        <taxon>Pleosporales</taxon>
        <taxon>Lindgomycetaceae</taxon>
        <taxon>Clohesyomyces</taxon>
    </lineage>
</organism>
<dbReference type="PANTHER" id="PTHR38050:SF2">
    <property type="entry name" value="FERULOYL ESTERASE C-RELATED"/>
    <property type="match status" value="1"/>
</dbReference>
<evidence type="ECO:0000256" key="1">
    <source>
        <dbReference type="ARBA" id="ARBA00004613"/>
    </source>
</evidence>
<protein>
    <recommendedName>
        <fullName evidence="2">feruloyl esterase</fullName>
        <ecNumber evidence="2">3.1.1.73</ecNumber>
    </recommendedName>
</protein>
<dbReference type="Proteomes" id="UP000193144">
    <property type="component" value="Unassembled WGS sequence"/>
</dbReference>
<dbReference type="AlphaFoldDB" id="A0A1Y1ZZ24"/>
<dbReference type="PANTHER" id="PTHR38050">
    <property type="match status" value="1"/>
</dbReference>
<name>A0A1Y1ZZ24_9PLEO</name>
<comment type="catalytic activity">
    <reaction evidence="9">
        <text>feruloyl-polysaccharide + H2O = ferulate + polysaccharide.</text>
        <dbReference type="EC" id="3.1.1.73"/>
    </reaction>
</comment>
<proteinExistence type="predicted"/>
<dbReference type="GO" id="GO:0030600">
    <property type="term" value="F:feruloyl esterase activity"/>
    <property type="evidence" value="ECO:0007669"/>
    <property type="project" value="UniProtKB-EC"/>
</dbReference>
<dbReference type="InterPro" id="IPR043595">
    <property type="entry name" value="FaeB/C/D"/>
</dbReference>
<dbReference type="OrthoDB" id="424610at2759"/>
<evidence type="ECO:0000313" key="10">
    <source>
        <dbReference type="EMBL" id="ORY15502.1"/>
    </source>
</evidence>